<dbReference type="PANTHER" id="PTHR10281">
    <property type="entry name" value="MEMBRANE-ASSOCIATED PROGESTERONE RECEPTOR COMPONENT-RELATED"/>
    <property type="match status" value="1"/>
</dbReference>
<organism evidence="4 5">
    <name type="scientific">Aspergillus ruber (strain CBS 135680)</name>
    <dbReference type="NCBI Taxonomy" id="1388766"/>
    <lineage>
        <taxon>Eukaryota</taxon>
        <taxon>Fungi</taxon>
        <taxon>Dikarya</taxon>
        <taxon>Ascomycota</taxon>
        <taxon>Pezizomycotina</taxon>
        <taxon>Eurotiomycetes</taxon>
        <taxon>Eurotiomycetidae</taxon>
        <taxon>Eurotiales</taxon>
        <taxon>Aspergillaceae</taxon>
        <taxon>Aspergillus</taxon>
        <taxon>Aspergillus subgen. Aspergillus</taxon>
    </lineage>
</organism>
<dbReference type="FunFam" id="3.10.120.10:FF:000018">
    <property type="entry name" value="Heme/steroid binding domain protein, putative"/>
    <property type="match status" value="1"/>
</dbReference>
<gene>
    <name evidence="4" type="ORF">EURHEDRAFT_408080</name>
</gene>
<name>A0A017SPY4_ASPRC</name>
<dbReference type="SMART" id="SM01117">
    <property type="entry name" value="Cyt-b5"/>
    <property type="match status" value="1"/>
</dbReference>
<protein>
    <submittedName>
        <fullName evidence="4">Putative heme/steroid binding domain protein</fullName>
    </submittedName>
</protein>
<dbReference type="Gene3D" id="3.10.120.10">
    <property type="entry name" value="Cytochrome b5-like heme/steroid binding domain"/>
    <property type="match status" value="1"/>
</dbReference>
<dbReference type="PANTHER" id="PTHR10281:SF76">
    <property type="entry name" value="CALCUTTA CUP-RELATED"/>
    <property type="match status" value="1"/>
</dbReference>
<dbReference type="SUPFAM" id="SSF55856">
    <property type="entry name" value="Cytochrome b5-like heme/steroid binding domain"/>
    <property type="match status" value="1"/>
</dbReference>
<evidence type="ECO:0000259" key="3">
    <source>
        <dbReference type="SMART" id="SM01117"/>
    </source>
</evidence>
<keyword evidence="5" id="KW-1185">Reference proteome</keyword>
<dbReference type="GeneID" id="63695860"/>
<dbReference type="InterPro" id="IPR001199">
    <property type="entry name" value="Cyt_B5-like_heme/steroid-bd"/>
</dbReference>
<feature type="region of interest" description="Disordered" evidence="2">
    <location>
        <begin position="1"/>
        <end position="35"/>
    </location>
</feature>
<accession>A0A017SPY4</accession>
<sequence length="248" mass="28142">MSDLRQRQVASSAPKEIDGQPAIDNKPKKQKHNGNKRTGISLLDIVRVLVTLVVASCGLSYYMTSSESVLWGYRPWFTRWPVLVRYIKGPLQLTPSDLALYNGSDPSLPVYLAVNSTIFDVSANRMMYGPGGHYNFFTGRDATRAFVTGCFQEDLTHDLSGVEEMFIPIDSEEEIGRLSSGERKIRREQDVRMARASVRKQVAHWEGFFGNHKKYFEVGRIVGLDEVPKVERELCQAAQQQRPERKVD</sequence>
<dbReference type="AlphaFoldDB" id="A0A017SPY4"/>
<evidence type="ECO:0000256" key="1">
    <source>
        <dbReference type="ARBA" id="ARBA00038357"/>
    </source>
</evidence>
<reference evidence="5" key="1">
    <citation type="journal article" date="2014" name="Nat. Commun.">
        <title>Genomic adaptations of the halophilic Dead Sea filamentous fungus Eurotium rubrum.</title>
        <authorList>
            <person name="Kis-Papo T."/>
            <person name="Weig A.R."/>
            <person name="Riley R."/>
            <person name="Persoh D."/>
            <person name="Salamov A."/>
            <person name="Sun H."/>
            <person name="Lipzen A."/>
            <person name="Wasser S.P."/>
            <person name="Rambold G."/>
            <person name="Grigoriev I.V."/>
            <person name="Nevo E."/>
        </authorList>
    </citation>
    <scope>NUCLEOTIDE SEQUENCE [LARGE SCALE GENOMIC DNA]</scope>
    <source>
        <strain evidence="5">CBS 135680</strain>
    </source>
</reference>
<dbReference type="EMBL" id="KK088412">
    <property type="protein sequence ID" value="EYE98871.1"/>
    <property type="molecule type" value="Genomic_DNA"/>
</dbReference>
<dbReference type="HOGENOM" id="CLU_070889_0_1_1"/>
<evidence type="ECO:0000256" key="2">
    <source>
        <dbReference type="SAM" id="MobiDB-lite"/>
    </source>
</evidence>
<dbReference type="GO" id="GO:0016020">
    <property type="term" value="C:membrane"/>
    <property type="evidence" value="ECO:0007669"/>
    <property type="project" value="TreeGrafter"/>
</dbReference>
<evidence type="ECO:0000313" key="5">
    <source>
        <dbReference type="Proteomes" id="UP000019804"/>
    </source>
</evidence>
<dbReference type="Pfam" id="PF00173">
    <property type="entry name" value="Cyt-b5"/>
    <property type="match status" value="1"/>
</dbReference>
<dbReference type="OrthoDB" id="10257697at2759"/>
<dbReference type="InterPro" id="IPR050577">
    <property type="entry name" value="MAPR/NEUFC/NENF-like"/>
</dbReference>
<dbReference type="InterPro" id="IPR036400">
    <property type="entry name" value="Cyt_B5-like_heme/steroid_sf"/>
</dbReference>
<dbReference type="Proteomes" id="UP000019804">
    <property type="component" value="Unassembled WGS sequence"/>
</dbReference>
<dbReference type="GO" id="GO:0012505">
    <property type="term" value="C:endomembrane system"/>
    <property type="evidence" value="ECO:0007669"/>
    <property type="project" value="TreeGrafter"/>
</dbReference>
<proteinExistence type="inferred from homology"/>
<dbReference type="RefSeq" id="XP_040642559.1">
    <property type="nucleotide sequence ID" value="XM_040780736.1"/>
</dbReference>
<comment type="similarity">
    <text evidence="1">Belongs to the cytochrome b5 family. MAPR subfamily.</text>
</comment>
<evidence type="ECO:0000313" key="4">
    <source>
        <dbReference type="EMBL" id="EYE98871.1"/>
    </source>
</evidence>
<feature type="domain" description="Cytochrome b5 heme-binding" evidence="3">
    <location>
        <begin position="93"/>
        <end position="179"/>
    </location>
</feature>